<dbReference type="AlphaFoldDB" id="A0A0N4UE52"/>
<evidence type="ECO:0000313" key="3">
    <source>
        <dbReference type="Proteomes" id="UP000038040"/>
    </source>
</evidence>
<sequence>MQVDSTIIKSSDDHLQLNNGIQHMLLKIMHDTTPRKREYIEESKITEVWSSTSRGTWSDKHSFPSTTPSQSPFTSASEAETRTVESWAPKIRAQPDADRPSDTASSTTVIVKDSDWTSNIHATENWDTSRRTTFPVASSLEKTKELDEMITVPEEKKSAKWAVIKSTRQDDKEQVQQQKHKDETLTRYDGSRTALKISEEASTVYGRSRTDMRMPDETSTRYDSGRTEKRISDEVPTRYDSGETALKISEEVSTRYDKGQADTKIPDETQTRYDSSRTDMRMSDEVPTKYATDRKDTKISDEATTRYDRGQTHTRSTRYEVGLITSLFAIVVRGVVFPYDWFSLSTFIDSKTDRKPSTEMFTRQRLPVKSLFFKIK</sequence>
<proteinExistence type="predicted"/>
<protein>
    <submittedName>
        <fullName evidence="2 5">Uncharacterized protein</fullName>
    </submittedName>
</protein>
<feature type="compositionally biased region" description="Low complexity" evidence="1">
    <location>
        <begin position="63"/>
        <end position="77"/>
    </location>
</feature>
<evidence type="ECO:0000313" key="4">
    <source>
        <dbReference type="Proteomes" id="UP000274756"/>
    </source>
</evidence>
<evidence type="ECO:0000313" key="5">
    <source>
        <dbReference type="WBParaSite" id="DME_0000563601-mRNA-1"/>
    </source>
</evidence>
<feature type="region of interest" description="Disordered" evidence="1">
    <location>
        <begin position="50"/>
        <end position="110"/>
    </location>
</feature>
<name>A0A0N4UE52_DRAME</name>
<dbReference type="STRING" id="318479.A0A0N4UE52"/>
<evidence type="ECO:0000256" key="1">
    <source>
        <dbReference type="SAM" id="MobiDB-lite"/>
    </source>
</evidence>
<gene>
    <name evidence="2" type="ORF">DME_LOCUS681</name>
</gene>
<reference evidence="5" key="1">
    <citation type="submission" date="2016-04" db="UniProtKB">
        <authorList>
            <consortium name="WormBaseParasite"/>
        </authorList>
    </citation>
    <scope>IDENTIFICATION</scope>
</reference>
<feature type="region of interest" description="Disordered" evidence="1">
    <location>
        <begin position="270"/>
        <end position="296"/>
    </location>
</feature>
<accession>A0A0N4UE52</accession>
<organism evidence="3 5">
    <name type="scientific">Dracunculus medinensis</name>
    <name type="common">Guinea worm</name>
    <dbReference type="NCBI Taxonomy" id="318479"/>
    <lineage>
        <taxon>Eukaryota</taxon>
        <taxon>Metazoa</taxon>
        <taxon>Ecdysozoa</taxon>
        <taxon>Nematoda</taxon>
        <taxon>Chromadorea</taxon>
        <taxon>Rhabditida</taxon>
        <taxon>Spirurina</taxon>
        <taxon>Dracunculoidea</taxon>
        <taxon>Dracunculidae</taxon>
        <taxon>Dracunculus</taxon>
    </lineage>
</organism>
<dbReference type="WBParaSite" id="DME_0000563601-mRNA-1">
    <property type="protein sequence ID" value="DME_0000563601-mRNA-1"/>
    <property type="gene ID" value="DME_0000563601"/>
</dbReference>
<evidence type="ECO:0000313" key="2">
    <source>
        <dbReference type="EMBL" id="VDN50708.1"/>
    </source>
</evidence>
<dbReference type="Proteomes" id="UP000274756">
    <property type="component" value="Unassembled WGS sequence"/>
</dbReference>
<dbReference type="EMBL" id="UYYG01000006">
    <property type="protein sequence ID" value="VDN50708.1"/>
    <property type="molecule type" value="Genomic_DNA"/>
</dbReference>
<dbReference type="Proteomes" id="UP000038040">
    <property type="component" value="Unplaced"/>
</dbReference>
<keyword evidence="4" id="KW-1185">Reference proteome</keyword>
<dbReference type="OrthoDB" id="5858968at2759"/>
<reference evidence="2 4" key="2">
    <citation type="submission" date="2018-11" db="EMBL/GenBank/DDBJ databases">
        <authorList>
            <consortium name="Pathogen Informatics"/>
        </authorList>
    </citation>
    <scope>NUCLEOTIDE SEQUENCE [LARGE SCALE GENOMIC DNA]</scope>
</reference>